<dbReference type="EMBL" id="VGIR01000041">
    <property type="protein sequence ID" value="MBM3331728.1"/>
    <property type="molecule type" value="Genomic_DNA"/>
</dbReference>
<dbReference type="Proteomes" id="UP000779900">
    <property type="component" value="Unassembled WGS sequence"/>
</dbReference>
<comment type="caution">
    <text evidence="1">The sequence shown here is derived from an EMBL/GenBank/DDBJ whole genome shotgun (WGS) entry which is preliminary data.</text>
</comment>
<reference evidence="1" key="1">
    <citation type="submission" date="2019-03" db="EMBL/GenBank/DDBJ databases">
        <title>Lake Tanganyika Metagenome-Assembled Genomes (MAGs).</title>
        <authorList>
            <person name="Tran P."/>
        </authorList>
    </citation>
    <scope>NUCLEOTIDE SEQUENCE</scope>
    <source>
        <strain evidence="1">K_DeepCast_150m_m2_040</strain>
    </source>
</reference>
<sequence length="338" mass="37586">MFEFALTPDAIDAAVDGQDRAKKNTLLLALRNMRVNGLLADLRNGEWLKLVSQKLEQAQDPSAKDAVMACLKSLQDRSRIVLHPIQPGEASESAWIDAALASHRRFGLDGVFADEPSATIVRGRPGAEIVVPLAEATDSPRWSLFSCSSVPIKKTEEDYRRVLSTMLAYAKWAIVVDRFQQYGRFTMAAITVISELLGARRARKTTPHATVMLCTAEGGQRPEGRTLDDHYKRGWTVALEPLARRLGINYLVYIEPGAGSIHNRFVFTNQCGIQTGDSQGVYDDDAARADDWARMDEKHVCKRLRECDFRADPLVTRWLEVTANGSRIVDRRAASVTA</sequence>
<organism evidence="1 2">
    <name type="scientific">candidate division WOR-3 bacterium</name>
    <dbReference type="NCBI Taxonomy" id="2052148"/>
    <lineage>
        <taxon>Bacteria</taxon>
        <taxon>Bacteria division WOR-3</taxon>
    </lineage>
</organism>
<proteinExistence type="predicted"/>
<dbReference type="AlphaFoldDB" id="A0A937XE34"/>
<evidence type="ECO:0000313" key="1">
    <source>
        <dbReference type="EMBL" id="MBM3331728.1"/>
    </source>
</evidence>
<protein>
    <submittedName>
        <fullName evidence="1">Uncharacterized protein</fullName>
    </submittedName>
</protein>
<accession>A0A937XE34</accession>
<gene>
    <name evidence="1" type="ORF">FJY68_07760</name>
</gene>
<evidence type="ECO:0000313" key="2">
    <source>
        <dbReference type="Proteomes" id="UP000779900"/>
    </source>
</evidence>
<name>A0A937XE34_UNCW3</name>